<proteinExistence type="predicted"/>
<dbReference type="EMBL" id="HACA01017943">
    <property type="protein sequence ID" value="CDW35304.1"/>
    <property type="molecule type" value="Transcribed_RNA"/>
</dbReference>
<accession>A0A0K2UAP2</accession>
<organism evidence="1">
    <name type="scientific">Lepeophtheirus salmonis</name>
    <name type="common">Salmon louse</name>
    <name type="synonym">Caligus salmonis</name>
    <dbReference type="NCBI Taxonomy" id="72036"/>
    <lineage>
        <taxon>Eukaryota</taxon>
        <taxon>Metazoa</taxon>
        <taxon>Ecdysozoa</taxon>
        <taxon>Arthropoda</taxon>
        <taxon>Crustacea</taxon>
        <taxon>Multicrustacea</taxon>
        <taxon>Hexanauplia</taxon>
        <taxon>Copepoda</taxon>
        <taxon>Siphonostomatoida</taxon>
        <taxon>Caligidae</taxon>
        <taxon>Lepeophtheirus</taxon>
    </lineage>
</organism>
<protein>
    <submittedName>
        <fullName evidence="1">Uncharacterized protein</fullName>
    </submittedName>
</protein>
<feature type="non-terminal residue" evidence="1">
    <location>
        <position position="1"/>
    </location>
</feature>
<sequence>FFLEGGDYSPSILPPANAPVVVCCLFHLTVGSRTLITPKIPHLGYFTPVPLPLL</sequence>
<reference evidence="1" key="1">
    <citation type="submission" date="2014-05" db="EMBL/GenBank/DDBJ databases">
        <authorList>
            <person name="Chronopoulou M."/>
        </authorList>
    </citation>
    <scope>NUCLEOTIDE SEQUENCE</scope>
    <source>
        <tissue evidence="1">Whole organism</tissue>
    </source>
</reference>
<evidence type="ECO:0000313" key="1">
    <source>
        <dbReference type="EMBL" id="CDW35304.1"/>
    </source>
</evidence>
<dbReference type="AlphaFoldDB" id="A0A0K2UAP2"/>
<name>A0A0K2UAP2_LEPSM</name>